<dbReference type="RefSeq" id="WP_127836012.1">
    <property type="nucleotide sequence ID" value="NZ_CP032680.1"/>
</dbReference>
<organism evidence="2 3">
    <name type="scientific">Lactobacillus johnsonii</name>
    <dbReference type="NCBI Taxonomy" id="33959"/>
    <lineage>
        <taxon>Bacteria</taxon>
        <taxon>Bacillati</taxon>
        <taxon>Bacillota</taxon>
        <taxon>Bacilli</taxon>
        <taxon>Lactobacillales</taxon>
        <taxon>Lactobacillaceae</taxon>
        <taxon>Lactobacillus</taxon>
    </lineage>
</organism>
<dbReference type="AlphaFoldDB" id="A0A9W4EBJ7"/>
<name>A0A9W4EBJ7_LACJH</name>
<dbReference type="Pfam" id="PF13596">
    <property type="entry name" value="PAS_10"/>
    <property type="match status" value="1"/>
</dbReference>
<evidence type="ECO:0000313" key="2">
    <source>
        <dbReference type="EMBL" id="AZZ68131.1"/>
    </source>
</evidence>
<evidence type="ECO:0000313" key="3">
    <source>
        <dbReference type="Proteomes" id="UP000283758"/>
    </source>
</evidence>
<dbReference type="EMBL" id="CP032680">
    <property type="protein sequence ID" value="AZZ68131.1"/>
    <property type="molecule type" value="Genomic_DNA"/>
</dbReference>
<dbReference type="Gene3D" id="3.30.450.20">
    <property type="entry name" value="PAS domain"/>
    <property type="match status" value="1"/>
</dbReference>
<proteinExistence type="predicted"/>
<evidence type="ECO:0000256" key="1">
    <source>
        <dbReference type="SAM" id="MobiDB-lite"/>
    </source>
</evidence>
<gene>
    <name evidence="2" type="ORF">D7321_08775</name>
</gene>
<dbReference type="Proteomes" id="UP000283758">
    <property type="component" value="Chromosome"/>
</dbReference>
<sequence length="178" mass="20505">MNKNWTENYKNAAQGNDYVRLNAGLMKVKDLDNYLSSFPSSLLSFNKTGEFTYYKQLPGMNYNPPELGENITSLGQTESEKKQLEEVFHKLSTGKTKELHFVDQTNTQKRFMVDTYRAIFDKDHHFAGINETVQDIYPLVEYYLKETGQKLVDDPNNPKGAIYRKNQRIDAESGASEL</sequence>
<protein>
    <submittedName>
        <fullName evidence="2">Oxidoreductase</fullName>
    </submittedName>
</protein>
<accession>A0A9W4EBJ7</accession>
<feature type="region of interest" description="Disordered" evidence="1">
    <location>
        <begin position="154"/>
        <end position="178"/>
    </location>
</feature>
<reference evidence="2 3" key="1">
    <citation type="submission" date="2018-10" db="EMBL/GenBank/DDBJ databases">
        <title>Complete genome sequencing of Lactobacillus johnsonii ZLJ010.</title>
        <authorList>
            <person name="Zhang W."/>
            <person name="Ji H."/>
            <person name="Wang J."/>
            <person name="Zhang D."/>
            <person name="Liu H."/>
            <person name="Wang S."/>
            <person name="Wang Y."/>
        </authorList>
    </citation>
    <scope>NUCLEOTIDE SEQUENCE [LARGE SCALE GENOMIC DNA]</scope>
    <source>
        <strain evidence="2 3">ZLJ010</strain>
    </source>
</reference>